<organism evidence="2 3">
    <name type="scientific">Roseiflexus castenholzii (strain DSM 13941 / HLO8)</name>
    <dbReference type="NCBI Taxonomy" id="383372"/>
    <lineage>
        <taxon>Bacteria</taxon>
        <taxon>Bacillati</taxon>
        <taxon>Chloroflexota</taxon>
        <taxon>Chloroflexia</taxon>
        <taxon>Chloroflexales</taxon>
        <taxon>Roseiflexineae</taxon>
        <taxon>Roseiflexaceae</taxon>
        <taxon>Roseiflexus</taxon>
    </lineage>
</organism>
<dbReference type="InterPro" id="IPR002881">
    <property type="entry name" value="DUF58"/>
</dbReference>
<dbReference type="RefSeq" id="WP_012121397.1">
    <property type="nucleotide sequence ID" value="NC_009767.1"/>
</dbReference>
<dbReference type="EMBL" id="CP000804">
    <property type="protein sequence ID" value="ABU58973.1"/>
    <property type="molecule type" value="Genomic_DNA"/>
</dbReference>
<evidence type="ECO:0000259" key="1">
    <source>
        <dbReference type="Pfam" id="PF01882"/>
    </source>
</evidence>
<feature type="domain" description="DUF58" evidence="1">
    <location>
        <begin position="199"/>
        <end position="344"/>
    </location>
</feature>
<dbReference type="STRING" id="383372.Rcas_2911"/>
<dbReference type="AlphaFoldDB" id="A7NN41"/>
<dbReference type="eggNOG" id="COG1721">
    <property type="taxonomic scope" value="Bacteria"/>
</dbReference>
<evidence type="ECO:0000313" key="3">
    <source>
        <dbReference type="Proteomes" id="UP000000263"/>
    </source>
</evidence>
<sequence>MTALFDNRALIGLSALAFGLALLGLATLNGALIMLAVPPAIFVGAALLDTPTNLQLRATRTLSAERALPGVMIDVHVAVTNHGLYPTPVLIADVLPAGLELTGGQPVCLTLLAPGATVTLAYTVRGMRGFYHFNGVQATVSDCLGLGRRTVAVAAPGKILIMPEVVRLTRLGIRPRRTRIFSGTIPARQGGAGVEFFGVREYQAGDPVRWINNRATARFPGSLYVNEFEQERVADIGIILDARRGSDVQGTNHTLFEYSVQAVAALSDALISQGNRVGLLIYGHAIEWTFPGYGRIQREKVLRALAQARTGDRAALASLADIPTRLFPARSQIVLVSPLQPGDAPPILHMRAHGYEVLIVSPDPVAFEAKTLGSVADLAARIARVERQALLQRLLLAGVRIVDWDVETPLAQALAHFQR</sequence>
<protein>
    <recommendedName>
        <fullName evidence="1">DUF58 domain-containing protein</fullName>
    </recommendedName>
</protein>
<dbReference type="PANTHER" id="PTHR33608">
    <property type="entry name" value="BLL2464 PROTEIN"/>
    <property type="match status" value="1"/>
</dbReference>
<dbReference type="Pfam" id="PF01882">
    <property type="entry name" value="DUF58"/>
    <property type="match status" value="1"/>
</dbReference>
<dbReference type="HOGENOM" id="CLU_052321_2_0_0"/>
<reference evidence="2 3" key="1">
    <citation type="submission" date="2007-08" db="EMBL/GenBank/DDBJ databases">
        <title>Complete sequence of Roseiflexus castenholzii DSM 13941.</title>
        <authorList>
            <consortium name="US DOE Joint Genome Institute"/>
            <person name="Copeland A."/>
            <person name="Lucas S."/>
            <person name="Lapidus A."/>
            <person name="Barry K."/>
            <person name="Glavina del Rio T."/>
            <person name="Dalin E."/>
            <person name="Tice H."/>
            <person name="Pitluck S."/>
            <person name="Thompson L.S."/>
            <person name="Brettin T."/>
            <person name="Bruce D."/>
            <person name="Detter J.C."/>
            <person name="Han C."/>
            <person name="Tapia R."/>
            <person name="Schmutz J."/>
            <person name="Larimer F."/>
            <person name="Land M."/>
            <person name="Hauser L."/>
            <person name="Kyrpides N."/>
            <person name="Mikhailova N."/>
            <person name="Bryant D.A."/>
            <person name="Hanada S."/>
            <person name="Tsukatani Y."/>
            <person name="Richardson P."/>
        </authorList>
    </citation>
    <scope>NUCLEOTIDE SEQUENCE [LARGE SCALE GENOMIC DNA]</scope>
    <source>
        <strain evidence="3">DSM 13941 / HLO8</strain>
    </source>
</reference>
<evidence type="ECO:0000313" key="2">
    <source>
        <dbReference type="EMBL" id="ABU58973.1"/>
    </source>
</evidence>
<keyword evidence="3" id="KW-1185">Reference proteome</keyword>
<dbReference type="KEGG" id="rca:Rcas_2911"/>
<name>A7NN41_ROSCS</name>
<dbReference type="PANTHER" id="PTHR33608:SF6">
    <property type="entry name" value="BLL2464 PROTEIN"/>
    <property type="match status" value="1"/>
</dbReference>
<gene>
    <name evidence="2" type="ordered locus">Rcas_2911</name>
</gene>
<proteinExistence type="predicted"/>
<dbReference type="Proteomes" id="UP000000263">
    <property type="component" value="Chromosome"/>
</dbReference>
<accession>A7NN41</accession>
<dbReference type="OrthoDB" id="9778037at2"/>